<dbReference type="GO" id="GO:0005509">
    <property type="term" value="F:calcium ion binding"/>
    <property type="evidence" value="ECO:0007669"/>
    <property type="project" value="UniProtKB-UniRule"/>
</dbReference>
<evidence type="ECO:0000313" key="12">
    <source>
        <dbReference type="Proteomes" id="UP001066276"/>
    </source>
</evidence>
<dbReference type="InterPro" id="IPR015919">
    <property type="entry name" value="Cadherin-like_sf"/>
</dbReference>
<dbReference type="CDD" id="cd11304">
    <property type="entry name" value="Cadherin_repeat"/>
    <property type="match status" value="8"/>
</dbReference>
<keyword evidence="4 8" id="KW-0106">Calcium</keyword>
<dbReference type="InterPro" id="IPR002126">
    <property type="entry name" value="Cadherin-like_dom"/>
</dbReference>
<gene>
    <name evidence="11" type="ORF">NDU88_004969</name>
</gene>
<sequence length="1048" mass="116065">MLLAICSIASQLISRSRHKHGYVSFTVINKNAARLLFTANPVFVTENRPPDETITTADDREVPVPGTVYVISGIPDEFSINAFNGVIKTRKTFDYETDGRRFELVVESRDAASIAVARAILVVNIVDEEEAPECPNAEFTAGTALKSINENYPILLPFYSVDARDQDVGDVLTYTLESETSAPLPGGKFFSVDSTNGVVSRTSANPLDFEEGYHTFQLKIRVTDRTDRFCEGMITININDLNDEPPEFVGKNPRDTIEVSENALVGSTIAAVTATDKDTGSKITYSFSLPSPVFGLDPDIGTITLLKELDFDNPDNPKAYPLFIEATDNDATHTASYTLTIAVVNVDEPPICDPSFSAGISLMIPETFPVNKVVYTILAKDPDEGDNIKFAVPAWSEDTDTYFQLNEDSGVISTSNVGLDYERNPKIFKMMVSATNTKTDSSSCTGTLTFNIVNVNDEAPVFTNIPTNRITFVENLPSGKVIYELRATDRDIDDRVNYEFVENYKGFSINGDTGDISLSFPLDYEDRSIPPIRVVRVQAYDKDRVHSVPAQLTFSLLDLNDNFPRCEDYSIVIQLPETTPVNTSLLHLKCWDDDILAPNNVLRYSMDSDDYSTGKFRLINNEVTIGPHGLDYDSLIFSGMQFKHTLLIKVSDQGEPSLTSTVTVIVRVTRVNDFSPVPGNNIFNVVENSELNTLVGTVKFTDDDWPFNNLKYTIVGDDSGIHPKFYIEPDSGNIKVLNAIDRETRSQYTLSIQATDLNNDNEPDPLQQLKRTAVVTINVQNVNDEPPVCNPARYEKRIYSTDGTPFLQLQCSDKDSPNNQLNYAITGGNGIQRFKLQRTGDEPPFLASRQSFQYHVFDGIRDPTVFQLLIEVTDEFGGNAVTRLTGTATVIVHVTPWSTTVPTKPTTTTTAATSPVTTSVLVKFAYVWNPDNWFPAILAITGVLLLLCLYALAWGLLKDVPKYTKFFPQCHGCKKNSQPDPKPDTFQKANTAMRDAAGNESHSKISDKSADLPGNPFLSANFDGRAVDLATGMHYLFNSKTGEVQWLK</sequence>
<keyword evidence="3" id="KW-0677">Repeat</keyword>
<evidence type="ECO:0000256" key="5">
    <source>
        <dbReference type="ARBA" id="ARBA00022889"/>
    </source>
</evidence>
<dbReference type="InterPro" id="IPR050971">
    <property type="entry name" value="Cadherin-domain_protein"/>
</dbReference>
<keyword evidence="7 9" id="KW-0472">Membrane</keyword>
<dbReference type="EMBL" id="JANPWB010000008">
    <property type="protein sequence ID" value="KAJ1164532.1"/>
    <property type="molecule type" value="Genomic_DNA"/>
</dbReference>
<accession>A0AAV7SKB4</accession>
<organism evidence="11 12">
    <name type="scientific">Pleurodeles waltl</name>
    <name type="common">Iberian ribbed newt</name>
    <dbReference type="NCBI Taxonomy" id="8319"/>
    <lineage>
        <taxon>Eukaryota</taxon>
        <taxon>Metazoa</taxon>
        <taxon>Chordata</taxon>
        <taxon>Craniata</taxon>
        <taxon>Vertebrata</taxon>
        <taxon>Euteleostomi</taxon>
        <taxon>Amphibia</taxon>
        <taxon>Batrachia</taxon>
        <taxon>Caudata</taxon>
        <taxon>Salamandroidea</taxon>
        <taxon>Salamandridae</taxon>
        <taxon>Pleurodelinae</taxon>
        <taxon>Pleurodeles</taxon>
    </lineage>
</organism>
<keyword evidence="12" id="KW-1185">Reference proteome</keyword>
<name>A0AAV7SKB4_PLEWA</name>
<evidence type="ECO:0000256" key="1">
    <source>
        <dbReference type="ARBA" id="ARBA00004370"/>
    </source>
</evidence>
<keyword evidence="2 9" id="KW-0812">Transmembrane</keyword>
<evidence type="ECO:0000256" key="3">
    <source>
        <dbReference type="ARBA" id="ARBA00022737"/>
    </source>
</evidence>
<evidence type="ECO:0000256" key="6">
    <source>
        <dbReference type="ARBA" id="ARBA00022989"/>
    </source>
</evidence>
<feature type="domain" description="Cadherin" evidence="10">
    <location>
        <begin position="803"/>
        <end position="907"/>
    </location>
</feature>
<evidence type="ECO:0000256" key="2">
    <source>
        <dbReference type="ARBA" id="ARBA00022692"/>
    </source>
</evidence>
<feature type="domain" description="Cadherin" evidence="10">
    <location>
        <begin position="567"/>
        <end position="678"/>
    </location>
</feature>
<dbReference type="PANTHER" id="PTHR24025:SF23">
    <property type="entry name" value="NEURAL-CADHERIN"/>
    <property type="match status" value="1"/>
</dbReference>
<reference evidence="11" key="1">
    <citation type="journal article" date="2022" name="bioRxiv">
        <title>Sequencing and chromosome-scale assembly of the giantPleurodeles waltlgenome.</title>
        <authorList>
            <person name="Brown T."/>
            <person name="Elewa A."/>
            <person name="Iarovenko S."/>
            <person name="Subramanian E."/>
            <person name="Araus A.J."/>
            <person name="Petzold A."/>
            <person name="Susuki M."/>
            <person name="Suzuki K.-i.T."/>
            <person name="Hayashi T."/>
            <person name="Toyoda A."/>
            <person name="Oliveira C."/>
            <person name="Osipova E."/>
            <person name="Leigh N.D."/>
            <person name="Simon A."/>
            <person name="Yun M.H."/>
        </authorList>
    </citation>
    <scope>NUCLEOTIDE SEQUENCE</scope>
    <source>
        <strain evidence="11">20211129_DDA</strain>
        <tissue evidence="11">Liver</tissue>
    </source>
</reference>
<feature type="domain" description="Cadherin" evidence="10">
    <location>
        <begin position="464"/>
        <end position="566"/>
    </location>
</feature>
<proteinExistence type="predicted"/>
<dbReference type="GO" id="GO:0007156">
    <property type="term" value="P:homophilic cell adhesion via plasma membrane adhesion molecules"/>
    <property type="evidence" value="ECO:0007669"/>
    <property type="project" value="InterPro"/>
</dbReference>
<keyword evidence="5" id="KW-0130">Cell adhesion</keyword>
<evidence type="ECO:0000256" key="7">
    <source>
        <dbReference type="ARBA" id="ARBA00023136"/>
    </source>
</evidence>
<evidence type="ECO:0000259" key="10">
    <source>
        <dbReference type="PROSITE" id="PS50268"/>
    </source>
</evidence>
<evidence type="ECO:0000256" key="8">
    <source>
        <dbReference type="PROSITE-ProRule" id="PRU00043"/>
    </source>
</evidence>
<comment type="subcellular location">
    <subcellularLocation>
        <location evidence="1">Membrane</location>
    </subcellularLocation>
</comment>
<dbReference type="Gene3D" id="2.60.40.60">
    <property type="entry name" value="Cadherins"/>
    <property type="match status" value="8"/>
</dbReference>
<feature type="transmembrane region" description="Helical" evidence="9">
    <location>
        <begin position="933"/>
        <end position="957"/>
    </location>
</feature>
<dbReference type="SUPFAM" id="SSF49313">
    <property type="entry name" value="Cadherin-like"/>
    <property type="match status" value="8"/>
</dbReference>
<feature type="domain" description="Cadherin" evidence="10">
    <location>
        <begin position="677"/>
        <end position="789"/>
    </location>
</feature>
<evidence type="ECO:0000256" key="9">
    <source>
        <dbReference type="SAM" id="Phobius"/>
    </source>
</evidence>
<comment type="caution">
    <text evidence="11">The sequence shown here is derived from an EMBL/GenBank/DDBJ whole genome shotgun (WGS) entry which is preliminary data.</text>
</comment>
<evidence type="ECO:0000256" key="4">
    <source>
        <dbReference type="ARBA" id="ARBA00022837"/>
    </source>
</evidence>
<dbReference type="SMART" id="SM00112">
    <property type="entry name" value="CA"/>
    <property type="match status" value="8"/>
</dbReference>
<dbReference type="PROSITE" id="PS50268">
    <property type="entry name" value="CADHERIN_2"/>
    <property type="match status" value="8"/>
</dbReference>
<dbReference type="AlphaFoldDB" id="A0AAV7SKB4"/>
<dbReference type="PRINTS" id="PR00205">
    <property type="entry name" value="CADHERIN"/>
</dbReference>
<dbReference type="GO" id="GO:0016020">
    <property type="term" value="C:membrane"/>
    <property type="evidence" value="ECO:0007669"/>
    <property type="project" value="UniProtKB-SubCell"/>
</dbReference>
<dbReference type="GO" id="GO:0005911">
    <property type="term" value="C:cell-cell junction"/>
    <property type="evidence" value="ECO:0007669"/>
    <property type="project" value="TreeGrafter"/>
</dbReference>
<feature type="domain" description="Cadherin" evidence="10">
    <location>
        <begin position="251"/>
        <end position="356"/>
    </location>
</feature>
<dbReference type="Proteomes" id="UP001066276">
    <property type="component" value="Chromosome 4_2"/>
</dbReference>
<feature type="domain" description="Cadherin" evidence="10">
    <location>
        <begin position="36"/>
        <end position="137"/>
    </location>
</feature>
<keyword evidence="6 9" id="KW-1133">Transmembrane helix</keyword>
<feature type="domain" description="Cadherin" evidence="10">
    <location>
        <begin position="356"/>
        <end position="462"/>
    </location>
</feature>
<protein>
    <recommendedName>
        <fullName evidence="10">Cadherin domain-containing protein</fullName>
    </recommendedName>
</protein>
<evidence type="ECO:0000313" key="11">
    <source>
        <dbReference type="EMBL" id="KAJ1164532.1"/>
    </source>
</evidence>
<feature type="domain" description="Cadherin" evidence="10">
    <location>
        <begin position="147"/>
        <end position="248"/>
    </location>
</feature>
<dbReference type="PANTHER" id="PTHR24025">
    <property type="entry name" value="DESMOGLEIN FAMILY MEMBER"/>
    <property type="match status" value="1"/>
</dbReference>
<dbReference type="Pfam" id="PF00028">
    <property type="entry name" value="Cadherin"/>
    <property type="match status" value="5"/>
</dbReference>